<protein>
    <submittedName>
        <fullName evidence="2">Unannotated protein</fullName>
    </submittedName>
</protein>
<evidence type="ECO:0000256" key="1">
    <source>
        <dbReference type="SAM" id="MobiDB-lite"/>
    </source>
</evidence>
<organism evidence="2">
    <name type="scientific">freshwater metagenome</name>
    <dbReference type="NCBI Taxonomy" id="449393"/>
    <lineage>
        <taxon>unclassified sequences</taxon>
        <taxon>metagenomes</taxon>
        <taxon>ecological metagenomes</taxon>
    </lineage>
</organism>
<name>A0A6J7IY49_9ZZZZ</name>
<proteinExistence type="predicted"/>
<dbReference type="AlphaFoldDB" id="A0A6J7IY49"/>
<evidence type="ECO:0000313" key="2">
    <source>
        <dbReference type="EMBL" id="CAB4935262.1"/>
    </source>
</evidence>
<accession>A0A6J7IY49</accession>
<sequence length="242" mass="27189">MHDHEVPCLPSRQRWHEGRITHLDEQPRRVDGLRVRPPDIPQLSAEGHAEVEPAGHSELGHHRDARSSSGHHRGIETDVGAEAFADDEHARPRRHRHRRDSIPCALEDEPGQLLAIARSIECKCRGDERVLRHDRCAVASRQVFERLGHRVVEVADPCRHADADGAAPEGSAVDHVLHRESGSLGDIGRRLVAANHPNRAHRRLARDSGDLLGRECHEDEATPLLAHRRKGHGAAWTRRHIR</sequence>
<reference evidence="2" key="1">
    <citation type="submission" date="2020-05" db="EMBL/GenBank/DDBJ databases">
        <authorList>
            <person name="Chiriac C."/>
            <person name="Salcher M."/>
            <person name="Ghai R."/>
            <person name="Kavagutti S V."/>
        </authorList>
    </citation>
    <scope>NUCLEOTIDE SEQUENCE</scope>
</reference>
<feature type="region of interest" description="Disordered" evidence="1">
    <location>
        <begin position="19"/>
        <end position="73"/>
    </location>
</feature>
<feature type="region of interest" description="Disordered" evidence="1">
    <location>
        <begin position="78"/>
        <end position="97"/>
    </location>
</feature>
<gene>
    <name evidence="2" type="ORF">UFOPK3720_00941</name>
</gene>
<feature type="compositionally biased region" description="Basic and acidic residues" evidence="1">
    <location>
        <begin position="47"/>
        <end position="66"/>
    </location>
</feature>
<feature type="compositionally biased region" description="Basic and acidic residues" evidence="1">
    <location>
        <begin position="19"/>
        <end position="37"/>
    </location>
</feature>
<dbReference type="EMBL" id="CAFBNB010000168">
    <property type="protein sequence ID" value="CAB4935262.1"/>
    <property type="molecule type" value="Genomic_DNA"/>
</dbReference>